<evidence type="ECO:0000313" key="2">
    <source>
        <dbReference type="EMBL" id="PWR23048.1"/>
    </source>
</evidence>
<evidence type="ECO:0000256" key="1">
    <source>
        <dbReference type="SAM" id="Phobius"/>
    </source>
</evidence>
<proteinExistence type="predicted"/>
<feature type="transmembrane region" description="Helical" evidence="1">
    <location>
        <begin position="114"/>
        <end position="136"/>
    </location>
</feature>
<keyword evidence="1" id="KW-0812">Transmembrane</keyword>
<accession>A0A317E7F0</accession>
<keyword evidence="3" id="KW-1185">Reference proteome</keyword>
<sequence length="188" mass="20469">MLEHRGRGLAFGRRTVWRLHDDRLEHAVEGRDAVAIPLRDIAALYVGHDPAKGVSQRYRCDIEWQGETFTLFSCDMGALSSADGAETYVPLVRALIAAIARTNPRCRFIKGRRLPFSLLMLLIGPGISLFAFGLGAFAGMGDDERETFALLALVAGLLASLPTAWARWPRPFPPESPPADALPAASKG</sequence>
<dbReference type="RefSeq" id="WP_109919083.1">
    <property type="nucleotide sequence ID" value="NZ_QGLF01000001.1"/>
</dbReference>
<evidence type="ECO:0000313" key="3">
    <source>
        <dbReference type="Proteomes" id="UP000246077"/>
    </source>
</evidence>
<dbReference type="OrthoDB" id="8018653at2"/>
<keyword evidence="1" id="KW-0472">Membrane</keyword>
<gene>
    <name evidence="2" type="ORF">DKG75_00265</name>
</gene>
<protein>
    <submittedName>
        <fullName evidence="2">Uncharacterized protein</fullName>
    </submittedName>
</protein>
<dbReference type="AlphaFoldDB" id="A0A317E7F0"/>
<organism evidence="2 3">
    <name type="scientific">Zavarzinia compransoris</name>
    <dbReference type="NCBI Taxonomy" id="1264899"/>
    <lineage>
        <taxon>Bacteria</taxon>
        <taxon>Pseudomonadati</taxon>
        <taxon>Pseudomonadota</taxon>
        <taxon>Alphaproteobacteria</taxon>
        <taxon>Rhodospirillales</taxon>
        <taxon>Zavarziniaceae</taxon>
        <taxon>Zavarzinia</taxon>
    </lineage>
</organism>
<comment type="caution">
    <text evidence="2">The sequence shown here is derived from an EMBL/GenBank/DDBJ whole genome shotgun (WGS) entry which is preliminary data.</text>
</comment>
<dbReference type="EMBL" id="QGLF01000001">
    <property type="protein sequence ID" value="PWR23048.1"/>
    <property type="molecule type" value="Genomic_DNA"/>
</dbReference>
<name>A0A317E7F0_9PROT</name>
<feature type="transmembrane region" description="Helical" evidence="1">
    <location>
        <begin position="148"/>
        <end position="166"/>
    </location>
</feature>
<dbReference type="Proteomes" id="UP000246077">
    <property type="component" value="Unassembled WGS sequence"/>
</dbReference>
<reference evidence="3" key="1">
    <citation type="submission" date="2018-05" db="EMBL/GenBank/DDBJ databases">
        <title>Zavarzinia sp. HR-AS.</title>
        <authorList>
            <person name="Lee Y."/>
            <person name="Jeon C.O."/>
        </authorList>
    </citation>
    <scope>NUCLEOTIDE SEQUENCE [LARGE SCALE GENOMIC DNA]</scope>
    <source>
        <strain evidence="3">DSM 1231</strain>
    </source>
</reference>
<keyword evidence="1" id="KW-1133">Transmembrane helix</keyword>